<feature type="region of interest" description="Disordered" evidence="1">
    <location>
        <begin position="1"/>
        <end position="37"/>
    </location>
</feature>
<organism evidence="2 3">
    <name type="scientific">Dietzia cinnamea</name>
    <dbReference type="NCBI Taxonomy" id="321318"/>
    <lineage>
        <taxon>Bacteria</taxon>
        <taxon>Bacillati</taxon>
        <taxon>Actinomycetota</taxon>
        <taxon>Actinomycetes</taxon>
        <taxon>Mycobacteriales</taxon>
        <taxon>Dietziaceae</taxon>
        <taxon>Dietzia</taxon>
    </lineage>
</organism>
<protein>
    <submittedName>
        <fullName evidence="2">Uncharacterized protein</fullName>
    </submittedName>
</protein>
<evidence type="ECO:0000313" key="3">
    <source>
        <dbReference type="Proteomes" id="UP001206890"/>
    </source>
</evidence>
<name>A0AAW5QA17_9ACTN</name>
<feature type="region of interest" description="Disordered" evidence="1">
    <location>
        <begin position="111"/>
        <end position="132"/>
    </location>
</feature>
<comment type="caution">
    <text evidence="2">The sequence shown here is derived from an EMBL/GenBank/DDBJ whole genome shotgun (WGS) entry which is preliminary data.</text>
</comment>
<sequence>MRTARGGSTGSHPSRYPARRGATLPTPSDRDGTLGLGDPAAVELDAIQQGQDRARLAGHYGTVDGFTVLSGETENWTATLSVPSGERTDFDAAALFTCQQDDQWYAFAGFEDVDDDDDNGGGGSLSMGSLGS</sequence>
<feature type="compositionally biased region" description="Gly residues" evidence="1">
    <location>
        <begin position="120"/>
        <end position="132"/>
    </location>
</feature>
<evidence type="ECO:0000313" key="2">
    <source>
        <dbReference type="EMBL" id="MCT2117962.1"/>
    </source>
</evidence>
<gene>
    <name evidence="2" type="ORF">M3D93_09400</name>
</gene>
<evidence type="ECO:0000256" key="1">
    <source>
        <dbReference type="SAM" id="MobiDB-lite"/>
    </source>
</evidence>
<dbReference type="EMBL" id="JALXTC010000038">
    <property type="protein sequence ID" value="MCT2117962.1"/>
    <property type="molecule type" value="Genomic_DNA"/>
</dbReference>
<dbReference type="RefSeq" id="WP_070721247.1">
    <property type="nucleotide sequence ID" value="NZ_JAFFGT010000015.1"/>
</dbReference>
<accession>A0AAW5QA17</accession>
<reference evidence="2" key="1">
    <citation type="submission" date="2022-04" db="EMBL/GenBank/DDBJ databases">
        <title>Human microbiome associated bacterial genomes.</title>
        <authorList>
            <person name="Sandstrom S."/>
            <person name="Salamzade R."/>
            <person name="Kalan L.R."/>
        </authorList>
    </citation>
    <scope>NUCLEOTIDE SEQUENCE</scope>
    <source>
        <strain evidence="2">P3-SID1762</strain>
    </source>
</reference>
<dbReference type="AlphaFoldDB" id="A0AAW5QA17"/>
<proteinExistence type="predicted"/>
<dbReference type="Proteomes" id="UP001206890">
    <property type="component" value="Unassembled WGS sequence"/>
</dbReference>